<evidence type="ECO:0000313" key="2">
    <source>
        <dbReference type="EMBL" id="KAG5650599.1"/>
    </source>
</evidence>
<gene>
    <name evidence="2" type="ORF">H0H81_011700</name>
</gene>
<dbReference type="Proteomes" id="UP000717328">
    <property type="component" value="Unassembled WGS sequence"/>
</dbReference>
<feature type="compositionally biased region" description="Polar residues" evidence="1">
    <location>
        <begin position="89"/>
        <end position="107"/>
    </location>
</feature>
<dbReference type="OrthoDB" id="2804702at2759"/>
<evidence type="ECO:0000256" key="1">
    <source>
        <dbReference type="SAM" id="MobiDB-lite"/>
    </source>
</evidence>
<feature type="compositionally biased region" description="Low complexity" evidence="1">
    <location>
        <begin position="445"/>
        <end position="458"/>
    </location>
</feature>
<name>A0A9P7GIZ6_9AGAR</name>
<reference evidence="2" key="1">
    <citation type="submission" date="2021-02" db="EMBL/GenBank/DDBJ databases">
        <authorList>
            <person name="Nieuwenhuis M."/>
            <person name="Van De Peppel L.J.J."/>
        </authorList>
    </citation>
    <scope>NUCLEOTIDE SEQUENCE</scope>
    <source>
        <strain evidence="2">D49</strain>
    </source>
</reference>
<sequence>MKITGTGSRKSPIAIDDSEDEVVQELVVETSSHPNPPSNRHSPILANQRPRPRRERPTSKDNAKNLANSNLEGKRPQKRKRAAYEPPSGLTSGPSQVRLHPNSQPTAMLSKKAKKRRRKLERQPIEVDTYFPNPPTWPNDGNRLSNPPFHTMWPPLEAIAYTSPALGSFPMYDMSQNSLEGSASTSSWVASMAMTAEAPRQEGNEIQSSRSDFQAPPPPLPTARQNVSPKRVELPSTSHPHASTSGSNTAPVTAPISPPSSQPIGMKPDQDPSSKHGLFQIPLGSASKAGGPYIPNPARTLVMEQLPKSHRTKDFVNSWSKSACGAHPVYLSIDPQAAKALVEFATAELARKAWGSPRLGSDLLGIKTHQLKGRPREDLIKVWWYRVDGVGANAGVGEIEEGEIEGDAAEKEIEVPPKKETKKERKARLAKERLAKQATLQKLKPVSTPTVPSSHSPPRLSIPETSTKAPIPPKPLSLTPHNPIISPQIEYNQYLYPSMPVAYSLPFQPPPLAQISHHRPPLMPQSALEMQWRMIPGKPVAETHTAIESRMTSSQKGSVGSSIASSRSPSPAPHVTSVIATQAYIHNDADDLPAYEDMDVDDDMDLESPQTGKRSLFDGTTAPMSKSTPTTRVDSVIFLPSSAISNHEDLEASEIEPLDISKPSTPELSSTISIPPPTITGALSLPATPPLEPRAMKNTPKGPSYTRRSLIARQKVLEERITQSRMELGLVTASRTPVTVKDPSIPIIASPVSADASTNDDSEKQATEEHLRSLVLRSQRNKVKSHISTPTDPSPTSPLSRSPVLPPSTMLSPPSATSSQSLSLDDLAVSFITETIETLKTSPSAAPKPIIAPIPLHAVVTAVPAPAPAPRLTRTDTSTTLTTTKFELAAKQKVLEAQIAESKVLMAKLAAARTKQERESILALMRERIEAARESMEDGGSSTPIQTATVGQSQSQAQTPVSVNTQPGHTQVVKKWVESSHEYAGILIVSDDESDDDSD</sequence>
<feature type="compositionally biased region" description="Low complexity" evidence="1">
    <location>
        <begin position="797"/>
        <end position="820"/>
    </location>
</feature>
<feature type="compositionally biased region" description="Low complexity" evidence="1">
    <location>
        <begin position="553"/>
        <end position="569"/>
    </location>
</feature>
<feature type="region of interest" description="Disordered" evidence="1">
    <location>
        <begin position="549"/>
        <end position="574"/>
    </location>
</feature>
<protein>
    <submittedName>
        <fullName evidence="2">Uncharacterized protein</fullName>
    </submittedName>
</protein>
<feature type="region of interest" description="Disordered" evidence="1">
    <location>
        <begin position="1"/>
        <end position="20"/>
    </location>
</feature>
<comment type="caution">
    <text evidence="2">The sequence shown here is derived from an EMBL/GenBank/DDBJ whole genome shotgun (WGS) entry which is preliminary data.</text>
</comment>
<feature type="region of interest" description="Disordered" evidence="1">
    <location>
        <begin position="933"/>
        <end position="971"/>
    </location>
</feature>
<feature type="compositionally biased region" description="Polar residues" evidence="1">
    <location>
        <begin position="235"/>
        <end position="251"/>
    </location>
</feature>
<keyword evidence="3" id="KW-1185">Reference proteome</keyword>
<accession>A0A9P7GIZ6</accession>
<feature type="region of interest" description="Disordered" evidence="1">
    <location>
        <begin position="777"/>
        <end position="820"/>
    </location>
</feature>
<organism evidence="2 3">
    <name type="scientific">Sphagnurus paluster</name>
    <dbReference type="NCBI Taxonomy" id="117069"/>
    <lineage>
        <taxon>Eukaryota</taxon>
        <taxon>Fungi</taxon>
        <taxon>Dikarya</taxon>
        <taxon>Basidiomycota</taxon>
        <taxon>Agaricomycotina</taxon>
        <taxon>Agaricomycetes</taxon>
        <taxon>Agaricomycetidae</taxon>
        <taxon>Agaricales</taxon>
        <taxon>Tricholomatineae</taxon>
        <taxon>Lyophyllaceae</taxon>
        <taxon>Sphagnurus</taxon>
    </lineage>
</organism>
<feature type="compositionally biased region" description="Polar residues" evidence="1">
    <location>
        <begin position="940"/>
        <end position="969"/>
    </location>
</feature>
<feature type="region of interest" description="Disordered" evidence="1">
    <location>
        <begin position="26"/>
        <end position="143"/>
    </location>
</feature>
<feature type="compositionally biased region" description="Acidic residues" evidence="1">
    <location>
        <begin position="593"/>
        <end position="606"/>
    </location>
</feature>
<dbReference type="EMBL" id="JABCKI010000407">
    <property type="protein sequence ID" value="KAG5650599.1"/>
    <property type="molecule type" value="Genomic_DNA"/>
</dbReference>
<proteinExistence type="predicted"/>
<feature type="region of interest" description="Disordered" evidence="1">
    <location>
        <begin position="197"/>
        <end position="276"/>
    </location>
</feature>
<feature type="region of interest" description="Disordered" evidence="1">
    <location>
        <begin position="593"/>
        <end position="628"/>
    </location>
</feature>
<feature type="region of interest" description="Disordered" evidence="1">
    <location>
        <begin position="443"/>
        <end position="475"/>
    </location>
</feature>
<evidence type="ECO:0000313" key="3">
    <source>
        <dbReference type="Proteomes" id="UP000717328"/>
    </source>
</evidence>
<dbReference type="AlphaFoldDB" id="A0A9P7GIZ6"/>
<reference evidence="2" key="2">
    <citation type="submission" date="2021-10" db="EMBL/GenBank/DDBJ databases">
        <title>Phylogenomics reveals ancestral predisposition of the termite-cultivated fungus Termitomyces towards a domesticated lifestyle.</title>
        <authorList>
            <person name="Auxier B."/>
            <person name="Grum-Grzhimaylo A."/>
            <person name="Cardenas M.E."/>
            <person name="Lodge J.D."/>
            <person name="Laessoe T."/>
            <person name="Pedersen O."/>
            <person name="Smith M.E."/>
            <person name="Kuyper T.W."/>
            <person name="Franco-Molano E.A."/>
            <person name="Baroni T.J."/>
            <person name="Aanen D.K."/>
        </authorList>
    </citation>
    <scope>NUCLEOTIDE SEQUENCE</scope>
    <source>
        <strain evidence="2">D49</strain>
    </source>
</reference>
<feature type="compositionally biased region" description="Basic residues" evidence="1">
    <location>
        <begin position="111"/>
        <end position="120"/>
    </location>
</feature>